<dbReference type="Pfam" id="PF03632">
    <property type="entry name" value="Glyco_hydro_65m"/>
    <property type="match status" value="1"/>
</dbReference>
<evidence type="ECO:0000313" key="8">
    <source>
        <dbReference type="Proteomes" id="UP001595773"/>
    </source>
</evidence>
<dbReference type="InterPro" id="IPR037018">
    <property type="entry name" value="GH65_N"/>
</dbReference>
<dbReference type="PIRSF" id="PIRSF036289">
    <property type="entry name" value="Glycosyl_hydrolase_malt_phosph"/>
    <property type="match status" value="1"/>
</dbReference>
<dbReference type="GO" id="GO:0016787">
    <property type="term" value="F:hydrolase activity"/>
    <property type="evidence" value="ECO:0007669"/>
    <property type="project" value="UniProtKB-KW"/>
</dbReference>
<evidence type="ECO:0000259" key="6">
    <source>
        <dbReference type="Pfam" id="PF03636"/>
    </source>
</evidence>
<evidence type="ECO:0000256" key="3">
    <source>
        <dbReference type="SAM" id="MobiDB-lite"/>
    </source>
</evidence>
<feature type="domain" description="Glycoside hydrolase family 65 central catalytic" evidence="4">
    <location>
        <begin position="343"/>
        <end position="695"/>
    </location>
</feature>
<sequence length="802" mass="87300">MINHPAYTREPWCLRETCLDLDVLAQSESLFALSNGHLGWRGNLDEGEPHGLPGTYLNGVYESRPMPYAEAGYGYPEAGQTVIDVTNGKLIRLLVDDQPFDIRYGDVLSHERVLDFRSGLLTREVHWVSPGGHGVRVKSQRLVSLTQRAIAAICYEVQALDQEVRIVLQSELVANEALPPNGGDPREAAALLSPLTSERHDCQGLGGSLLHHTQVSGLRVGAAMAHTVHGPAADALDRQKVTTLEEKHAVTVYAESFPDLARVTFTTTLKPGQRLRLIKFVAYGWSAIRSQPAVADQIVAALAGAQQSGWDGLVAAQRTYLDDFWARADVSLDGDARVQQAVRFALFHLLQAGARAEGRAIAAKGLTGPGYDGHAFWDTESYVLQVLSYTVPEAARDALRWRHSILPQACKRAAQLGLAGAVFPWRTIDGEECSGYWPAGTAAFHVGADIADAVVRYVNVTGDHTFEHDVGIELLVQTARLWSSLGHYDAQGGFCIDGVSGPDEYSAVADNNVYTNLMAAHNLRSAADAASRYPDQARELNVDEAESGAWLAMACSMVICYDRKLGVHPQSEGFTRHAIWDFAATSAEQYPLMLHVPYFDLYRKQVLKQADLVLAMHLRGEAFTAAQKARNFAYYEALTVRDSSLSACTQAVLAAETGHLELAYDYLSEAALMDLGDLEHNTRDGLHAASLAGTWIALVPGLAGLREREGTLAFTPRLPPGITGLRVNLCVRGQRLRVSITLSTTTYSLYNGEPLSLVHNGVPFTVKCGIPISLPTAVRQKAVGQEPTQPVGRAPEHQHARP</sequence>
<name>A0ABV8QXM3_9MICC</name>
<dbReference type="EMBL" id="JBHSCQ010000002">
    <property type="protein sequence ID" value="MFC4264073.1"/>
    <property type="molecule type" value="Genomic_DNA"/>
</dbReference>
<dbReference type="PANTHER" id="PTHR11051:SF13">
    <property type="entry name" value="GLYCOSYL TRANSFERASE"/>
    <property type="match status" value="1"/>
</dbReference>
<keyword evidence="2" id="KW-0326">Glycosidase</keyword>
<keyword evidence="7" id="KW-0378">Hydrolase</keyword>
<feature type="domain" description="Glycoside hydrolase family 65 C-terminal" evidence="5">
    <location>
        <begin position="705"/>
        <end position="766"/>
    </location>
</feature>
<proteinExistence type="inferred from homology"/>
<dbReference type="InterPro" id="IPR005195">
    <property type="entry name" value="Glyco_hydro_65_M"/>
</dbReference>
<organism evidence="7 8">
    <name type="scientific">Arthrobacter cryoconiti</name>
    <dbReference type="NCBI Taxonomy" id="748907"/>
    <lineage>
        <taxon>Bacteria</taxon>
        <taxon>Bacillati</taxon>
        <taxon>Actinomycetota</taxon>
        <taxon>Actinomycetes</taxon>
        <taxon>Micrococcales</taxon>
        <taxon>Micrococcaceae</taxon>
        <taxon>Arthrobacter</taxon>
    </lineage>
</organism>
<protein>
    <submittedName>
        <fullName evidence="7">Glycoside hydrolase family 65 protein</fullName>
    </submittedName>
</protein>
<keyword evidence="8" id="KW-1185">Reference proteome</keyword>
<dbReference type="Pfam" id="PF03633">
    <property type="entry name" value="Glyco_hydro_65C"/>
    <property type="match status" value="1"/>
</dbReference>
<feature type="region of interest" description="Disordered" evidence="3">
    <location>
        <begin position="781"/>
        <end position="802"/>
    </location>
</feature>
<dbReference type="InterPro" id="IPR011013">
    <property type="entry name" value="Gal_mutarotase_sf_dom"/>
</dbReference>
<dbReference type="PANTHER" id="PTHR11051">
    <property type="entry name" value="GLYCOSYL HYDROLASE-RELATED"/>
    <property type="match status" value="1"/>
</dbReference>
<dbReference type="Gene3D" id="2.60.420.10">
    <property type="entry name" value="Maltose phosphorylase, domain 3"/>
    <property type="match status" value="1"/>
</dbReference>
<dbReference type="Proteomes" id="UP001595773">
    <property type="component" value="Unassembled WGS sequence"/>
</dbReference>
<evidence type="ECO:0000256" key="1">
    <source>
        <dbReference type="ARBA" id="ARBA00006768"/>
    </source>
</evidence>
<dbReference type="Pfam" id="PF03636">
    <property type="entry name" value="Glyco_hydro_65N"/>
    <property type="match status" value="1"/>
</dbReference>
<dbReference type="SUPFAM" id="SSF74650">
    <property type="entry name" value="Galactose mutarotase-like"/>
    <property type="match status" value="1"/>
</dbReference>
<dbReference type="InterPro" id="IPR017045">
    <property type="entry name" value="Malt_Pase/Glycosyl_Hdrlase"/>
</dbReference>
<evidence type="ECO:0000259" key="4">
    <source>
        <dbReference type="Pfam" id="PF03632"/>
    </source>
</evidence>
<dbReference type="InterPro" id="IPR012341">
    <property type="entry name" value="6hp_glycosidase-like_sf"/>
</dbReference>
<dbReference type="SUPFAM" id="SSF48208">
    <property type="entry name" value="Six-hairpin glycosidases"/>
    <property type="match status" value="1"/>
</dbReference>
<dbReference type="Gene3D" id="2.70.98.40">
    <property type="entry name" value="Glycoside hydrolase, family 65, N-terminal domain"/>
    <property type="match status" value="1"/>
</dbReference>
<comment type="similarity">
    <text evidence="1">Belongs to the glycosyl hydrolase 65 family.</text>
</comment>
<dbReference type="Gene3D" id="1.50.10.10">
    <property type="match status" value="1"/>
</dbReference>
<gene>
    <name evidence="7" type="ORF">ACFOW9_00480</name>
</gene>
<dbReference type="RefSeq" id="WP_230068602.1">
    <property type="nucleotide sequence ID" value="NZ_BAABLL010000013.1"/>
</dbReference>
<feature type="domain" description="Glycoside hydrolase family 65 N-terminal" evidence="6">
    <location>
        <begin position="16"/>
        <end position="286"/>
    </location>
</feature>
<evidence type="ECO:0000259" key="5">
    <source>
        <dbReference type="Pfam" id="PF03633"/>
    </source>
</evidence>
<evidence type="ECO:0000256" key="2">
    <source>
        <dbReference type="ARBA" id="ARBA00023295"/>
    </source>
</evidence>
<accession>A0ABV8QXM3</accession>
<dbReference type="InterPro" id="IPR005194">
    <property type="entry name" value="Glyco_hydro_65_C"/>
</dbReference>
<dbReference type="InterPro" id="IPR008928">
    <property type="entry name" value="6-hairpin_glycosidase_sf"/>
</dbReference>
<comment type="caution">
    <text evidence="7">The sequence shown here is derived from an EMBL/GenBank/DDBJ whole genome shotgun (WGS) entry which is preliminary data.</text>
</comment>
<evidence type="ECO:0000313" key="7">
    <source>
        <dbReference type="EMBL" id="MFC4264073.1"/>
    </source>
</evidence>
<dbReference type="InterPro" id="IPR005196">
    <property type="entry name" value="Glyco_hydro_65_N"/>
</dbReference>
<reference evidence="8" key="1">
    <citation type="journal article" date="2019" name="Int. J. Syst. Evol. Microbiol.">
        <title>The Global Catalogue of Microorganisms (GCM) 10K type strain sequencing project: providing services to taxonomists for standard genome sequencing and annotation.</title>
        <authorList>
            <consortium name="The Broad Institute Genomics Platform"/>
            <consortium name="The Broad Institute Genome Sequencing Center for Infectious Disease"/>
            <person name="Wu L."/>
            <person name="Ma J."/>
        </authorList>
    </citation>
    <scope>NUCLEOTIDE SEQUENCE [LARGE SCALE GENOMIC DNA]</scope>
    <source>
        <strain evidence="8">CGMCC 1.10698</strain>
    </source>
</reference>